<evidence type="ECO:0000313" key="11">
    <source>
        <dbReference type="Proteomes" id="UP000321058"/>
    </source>
</evidence>
<dbReference type="InterPro" id="IPR003661">
    <property type="entry name" value="HisK_dim/P_dom"/>
</dbReference>
<keyword evidence="4" id="KW-0808">Transferase</keyword>
<organism evidence="10 11">
    <name type="scientific">Reyranella soli</name>
    <dbReference type="NCBI Taxonomy" id="1230389"/>
    <lineage>
        <taxon>Bacteria</taxon>
        <taxon>Pseudomonadati</taxon>
        <taxon>Pseudomonadota</taxon>
        <taxon>Alphaproteobacteria</taxon>
        <taxon>Hyphomicrobiales</taxon>
        <taxon>Reyranellaceae</taxon>
        <taxon>Reyranella</taxon>
    </lineage>
</organism>
<evidence type="ECO:0000256" key="5">
    <source>
        <dbReference type="ARBA" id="ARBA00022741"/>
    </source>
</evidence>
<dbReference type="InterPro" id="IPR003594">
    <property type="entry name" value="HATPase_dom"/>
</dbReference>
<keyword evidence="5" id="KW-0547">Nucleotide-binding</keyword>
<dbReference type="InterPro" id="IPR004358">
    <property type="entry name" value="Sig_transdc_His_kin-like_C"/>
</dbReference>
<evidence type="ECO:0000313" key="10">
    <source>
        <dbReference type="EMBL" id="GEP59734.1"/>
    </source>
</evidence>
<comment type="catalytic activity">
    <reaction evidence="1">
        <text>ATP + protein L-histidine = ADP + protein N-phospho-L-histidine.</text>
        <dbReference type="EC" id="2.7.13.3"/>
    </reaction>
</comment>
<evidence type="ECO:0000259" key="9">
    <source>
        <dbReference type="PROSITE" id="PS50109"/>
    </source>
</evidence>
<name>A0A512NLB1_9HYPH</name>
<dbReference type="GO" id="GO:0000155">
    <property type="term" value="F:phosphorelay sensor kinase activity"/>
    <property type="evidence" value="ECO:0007669"/>
    <property type="project" value="InterPro"/>
</dbReference>
<dbReference type="PANTHER" id="PTHR43065:SF10">
    <property type="entry name" value="PEROXIDE STRESS-ACTIVATED HISTIDINE KINASE MAK3"/>
    <property type="match status" value="1"/>
</dbReference>
<comment type="caution">
    <text evidence="10">The sequence shown here is derived from an EMBL/GenBank/DDBJ whole genome shotgun (WGS) entry which is preliminary data.</text>
</comment>
<dbReference type="SUPFAM" id="SSF55874">
    <property type="entry name" value="ATPase domain of HSP90 chaperone/DNA topoisomerase II/histidine kinase"/>
    <property type="match status" value="1"/>
</dbReference>
<dbReference type="EC" id="2.7.13.3" evidence="2"/>
<dbReference type="GO" id="GO:0005524">
    <property type="term" value="F:ATP binding"/>
    <property type="evidence" value="ECO:0007669"/>
    <property type="project" value="UniProtKB-KW"/>
</dbReference>
<evidence type="ECO:0000256" key="3">
    <source>
        <dbReference type="ARBA" id="ARBA00022553"/>
    </source>
</evidence>
<dbReference type="InterPro" id="IPR005467">
    <property type="entry name" value="His_kinase_dom"/>
</dbReference>
<evidence type="ECO:0000256" key="1">
    <source>
        <dbReference type="ARBA" id="ARBA00000085"/>
    </source>
</evidence>
<dbReference type="PRINTS" id="PR00344">
    <property type="entry name" value="BCTRLSENSOR"/>
</dbReference>
<keyword evidence="7" id="KW-0067">ATP-binding</keyword>
<dbReference type="RefSeq" id="WP_147155117.1">
    <property type="nucleotide sequence ID" value="NZ_BKAJ01000138.1"/>
</dbReference>
<reference evidence="10 11" key="1">
    <citation type="submission" date="2019-07" db="EMBL/GenBank/DDBJ databases">
        <title>Whole genome shotgun sequence of Reyranella soli NBRC 108950.</title>
        <authorList>
            <person name="Hosoyama A."/>
            <person name="Uohara A."/>
            <person name="Ohji S."/>
            <person name="Ichikawa N."/>
        </authorList>
    </citation>
    <scope>NUCLEOTIDE SEQUENCE [LARGE SCALE GENOMIC DNA]</scope>
    <source>
        <strain evidence="10 11">NBRC 108950</strain>
    </source>
</reference>
<feature type="domain" description="Histidine kinase" evidence="9">
    <location>
        <begin position="36"/>
        <end position="250"/>
    </location>
</feature>
<dbReference type="AlphaFoldDB" id="A0A512NLB1"/>
<keyword evidence="6" id="KW-0418">Kinase</keyword>
<evidence type="ECO:0000256" key="2">
    <source>
        <dbReference type="ARBA" id="ARBA00012438"/>
    </source>
</evidence>
<sequence>MTDNDAEMQAPNVRPYVQERLPAFTQQVGLAELSAAIAHEVNQPLTAALANAYACESWLSASPPDIKRAQIASQSFTREVNRAANIVKSIRALFEQSPTARSPANINEVVFEVCQLMRAELRAGNVEVCHDLPSGLPLAVIDRVQIQQVLINLIRNAIEALGSTPTPAAQLRIRSLLTARRQICIEVADEAGGLQHPERLFEPFFTTKPDGMGMGLAICRSIVEAHNGRLWAQKNQPVGTRFLFTLPIWESTPQ</sequence>
<dbReference type="Proteomes" id="UP000321058">
    <property type="component" value="Unassembled WGS sequence"/>
</dbReference>
<evidence type="ECO:0000256" key="6">
    <source>
        <dbReference type="ARBA" id="ARBA00022777"/>
    </source>
</evidence>
<dbReference type="PANTHER" id="PTHR43065">
    <property type="entry name" value="SENSOR HISTIDINE KINASE"/>
    <property type="match status" value="1"/>
</dbReference>
<proteinExistence type="predicted"/>
<dbReference type="Pfam" id="PF02518">
    <property type="entry name" value="HATPase_c"/>
    <property type="match status" value="1"/>
</dbReference>
<dbReference type="Gene3D" id="3.30.565.10">
    <property type="entry name" value="Histidine kinase-like ATPase, C-terminal domain"/>
    <property type="match status" value="1"/>
</dbReference>
<dbReference type="OrthoDB" id="9795133at2"/>
<evidence type="ECO:0000256" key="8">
    <source>
        <dbReference type="ARBA" id="ARBA00023012"/>
    </source>
</evidence>
<dbReference type="InterPro" id="IPR036890">
    <property type="entry name" value="HATPase_C_sf"/>
</dbReference>
<keyword evidence="8" id="KW-0902">Two-component regulatory system</keyword>
<gene>
    <name evidence="10" type="ORF">RSO01_69000</name>
</gene>
<evidence type="ECO:0000256" key="4">
    <source>
        <dbReference type="ARBA" id="ARBA00022679"/>
    </source>
</evidence>
<dbReference type="PROSITE" id="PS50109">
    <property type="entry name" value="HIS_KIN"/>
    <property type="match status" value="1"/>
</dbReference>
<accession>A0A512NLB1</accession>
<protein>
    <recommendedName>
        <fullName evidence="2">histidine kinase</fullName>
        <ecNumber evidence="2">2.7.13.3</ecNumber>
    </recommendedName>
</protein>
<dbReference type="CDD" id="cd00082">
    <property type="entry name" value="HisKA"/>
    <property type="match status" value="1"/>
</dbReference>
<evidence type="ECO:0000256" key="7">
    <source>
        <dbReference type="ARBA" id="ARBA00022840"/>
    </source>
</evidence>
<keyword evidence="3" id="KW-0597">Phosphoprotein</keyword>
<keyword evidence="11" id="KW-1185">Reference proteome</keyword>
<dbReference type="EMBL" id="BKAJ01000138">
    <property type="protein sequence ID" value="GEP59734.1"/>
    <property type="molecule type" value="Genomic_DNA"/>
</dbReference>
<dbReference type="Gene3D" id="1.10.287.130">
    <property type="match status" value="1"/>
</dbReference>
<dbReference type="SMART" id="SM00387">
    <property type="entry name" value="HATPase_c"/>
    <property type="match status" value="1"/>
</dbReference>